<evidence type="ECO:0000313" key="2">
    <source>
        <dbReference type="Proteomes" id="UP000267821"/>
    </source>
</evidence>
<accession>A0A3N4M2H3</accession>
<evidence type="ECO:0000313" key="1">
    <source>
        <dbReference type="EMBL" id="RPB27582.1"/>
    </source>
</evidence>
<dbReference type="EMBL" id="ML121531">
    <property type="protein sequence ID" value="RPB27582.1"/>
    <property type="molecule type" value="Genomic_DNA"/>
</dbReference>
<protein>
    <submittedName>
        <fullName evidence="1">Uncharacterized protein</fullName>
    </submittedName>
</protein>
<gene>
    <name evidence="1" type="ORF">L211DRAFT_556767</name>
</gene>
<reference evidence="1 2" key="1">
    <citation type="journal article" date="2018" name="Nat. Ecol. Evol.">
        <title>Pezizomycetes genomes reveal the molecular basis of ectomycorrhizal truffle lifestyle.</title>
        <authorList>
            <person name="Murat C."/>
            <person name="Payen T."/>
            <person name="Noel B."/>
            <person name="Kuo A."/>
            <person name="Morin E."/>
            <person name="Chen J."/>
            <person name="Kohler A."/>
            <person name="Krizsan K."/>
            <person name="Balestrini R."/>
            <person name="Da Silva C."/>
            <person name="Montanini B."/>
            <person name="Hainaut M."/>
            <person name="Levati E."/>
            <person name="Barry K.W."/>
            <person name="Belfiori B."/>
            <person name="Cichocki N."/>
            <person name="Clum A."/>
            <person name="Dockter R.B."/>
            <person name="Fauchery L."/>
            <person name="Guy J."/>
            <person name="Iotti M."/>
            <person name="Le Tacon F."/>
            <person name="Lindquist E.A."/>
            <person name="Lipzen A."/>
            <person name="Malagnac F."/>
            <person name="Mello A."/>
            <person name="Molinier V."/>
            <person name="Miyauchi S."/>
            <person name="Poulain J."/>
            <person name="Riccioni C."/>
            <person name="Rubini A."/>
            <person name="Sitrit Y."/>
            <person name="Splivallo R."/>
            <person name="Traeger S."/>
            <person name="Wang M."/>
            <person name="Zifcakova L."/>
            <person name="Wipf D."/>
            <person name="Zambonelli A."/>
            <person name="Paolocci F."/>
            <person name="Nowrousian M."/>
            <person name="Ottonello S."/>
            <person name="Baldrian P."/>
            <person name="Spatafora J.W."/>
            <person name="Henrissat B."/>
            <person name="Nagy L.G."/>
            <person name="Aury J.M."/>
            <person name="Wincker P."/>
            <person name="Grigoriev I.V."/>
            <person name="Bonfante P."/>
            <person name="Martin F.M."/>
        </authorList>
    </citation>
    <scope>NUCLEOTIDE SEQUENCE [LARGE SCALE GENOMIC DNA]</scope>
    <source>
        <strain evidence="1 2">ATCC MYA-4762</strain>
    </source>
</reference>
<dbReference type="AlphaFoldDB" id="A0A3N4M2H3"/>
<keyword evidence="2" id="KW-1185">Reference proteome</keyword>
<sequence length="161" mass="18163">MLALPLRMSGERSMVERRPKFGFCSMARFRRVANPFGRWRPVVPASDCGLLRQVGLEDHTRVYLMEVASEKGSRQGHYRRQSVTETEVTVHSHSRHSVVQCPIYKPGAASSKHLSRDVRNRGKTKADGHHIITSTIAAPNAGLELDQKQPKFSSFLQQSRP</sequence>
<name>A0A3N4M2H3_9PEZI</name>
<dbReference type="InParanoid" id="A0A3N4M2H3"/>
<proteinExistence type="predicted"/>
<organism evidence="1 2">
    <name type="scientific">Terfezia boudieri ATCC MYA-4762</name>
    <dbReference type="NCBI Taxonomy" id="1051890"/>
    <lineage>
        <taxon>Eukaryota</taxon>
        <taxon>Fungi</taxon>
        <taxon>Dikarya</taxon>
        <taxon>Ascomycota</taxon>
        <taxon>Pezizomycotina</taxon>
        <taxon>Pezizomycetes</taxon>
        <taxon>Pezizales</taxon>
        <taxon>Pezizaceae</taxon>
        <taxon>Terfezia</taxon>
    </lineage>
</organism>
<dbReference type="Proteomes" id="UP000267821">
    <property type="component" value="Unassembled WGS sequence"/>
</dbReference>